<dbReference type="Gene3D" id="3.30.750.24">
    <property type="entry name" value="STAS domain"/>
    <property type="match status" value="1"/>
</dbReference>
<gene>
    <name evidence="4" type="ORF">KDL28_19190</name>
</gene>
<evidence type="ECO:0000256" key="1">
    <source>
        <dbReference type="ARBA" id="ARBA00009013"/>
    </source>
</evidence>
<dbReference type="SUPFAM" id="SSF52091">
    <property type="entry name" value="SpoIIaa-like"/>
    <property type="match status" value="1"/>
</dbReference>
<dbReference type="Proteomes" id="UP001165283">
    <property type="component" value="Unassembled WGS sequence"/>
</dbReference>
<dbReference type="InterPro" id="IPR058548">
    <property type="entry name" value="MlaB-like_STAS"/>
</dbReference>
<evidence type="ECO:0000313" key="5">
    <source>
        <dbReference type="Proteomes" id="UP001165283"/>
    </source>
</evidence>
<keyword evidence="5" id="KW-1185">Reference proteome</keyword>
<dbReference type="CDD" id="cd07043">
    <property type="entry name" value="STAS_anti-anti-sigma_factors"/>
    <property type="match status" value="1"/>
</dbReference>
<reference evidence="4" key="1">
    <citation type="submission" date="2021-04" db="EMBL/GenBank/DDBJ databases">
        <title>Pseudonocardia sp. nov., isolated from sandy soil of mangrove forest.</title>
        <authorList>
            <person name="Zan Z."/>
            <person name="Huang R."/>
            <person name="Liu W."/>
        </authorList>
    </citation>
    <scope>NUCLEOTIDE SEQUENCE</scope>
    <source>
        <strain evidence="4">S2-4</strain>
    </source>
</reference>
<proteinExistence type="inferred from homology"/>
<comment type="similarity">
    <text evidence="1 2">Belongs to the anti-sigma-factor antagonist family.</text>
</comment>
<comment type="caution">
    <text evidence="4">The sequence shown here is derived from an EMBL/GenBank/DDBJ whole genome shotgun (WGS) entry which is preliminary data.</text>
</comment>
<dbReference type="InterPro" id="IPR003658">
    <property type="entry name" value="Anti-sigma_ant"/>
</dbReference>
<sequence>MHGRARRPEPPPAPFELDVRIGPDQATVQVTGEIDMVSADQLATTLRGLLDQGCDTVELDMSGVGFLAAAGLAVLVEHDRRFRDASARLLVVRPSRRCARLFALTGVTEVLTVR</sequence>
<dbReference type="EMBL" id="JAGSOV010000040">
    <property type="protein sequence ID" value="MCO1657188.1"/>
    <property type="molecule type" value="Genomic_DNA"/>
</dbReference>
<dbReference type="PANTHER" id="PTHR33495">
    <property type="entry name" value="ANTI-SIGMA FACTOR ANTAGONIST TM_1081-RELATED-RELATED"/>
    <property type="match status" value="1"/>
</dbReference>
<evidence type="ECO:0000259" key="3">
    <source>
        <dbReference type="PROSITE" id="PS50801"/>
    </source>
</evidence>
<dbReference type="InterPro" id="IPR036513">
    <property type="entry name" value="STAS_dom_sf"/>
</dbReference>
<evidence type="ECO:0000256" key="2">
    <source>
        <dbReference type="RuleBase" id="RU003749"/>
    </source>
</evidence>
<name>A0ABT1A2H3_9PSEU</name>
<dbReference type="NCBIfam" id="TIGR00377">
    <property type="entry name" value="ant_ant_sig"/>
    <property type="match status" value="1"/>
</dbReference>
<feature type="domain" description="STAS" evidence="3">
    <location>
        <begin position="15"/>
        <end position="114"/>
    </location>
</feature>
<protein>
    <recommendedName>
        <fullName evidence="2">Anti-sigma factor antagonist</fullName>
    </recommendedName>
</protein>
<dbReference type="InterPro" id="IPR002645">
    <property type="entry name" value="STAS_dom"/>
</dbReference>
<dbReference type="PROSITE" id="PS50801">
    <property type="entry name" value="STAS"/>
    <property type="match status" value="1"/>
</dbReference>
<evidence type="ECO:0000313" key="4">
    <source>
        <dbReference type="EMBL" id="MCO1657188.1"/>
    </source>
</evidence>
<accession>A0ABT1A2H3</accession>
<dbReference type="RefSeq" id="WP_252440646.1">
    <property type="nucleotide sequence ID" value="NZ_JAGSOV010000040.1"/>
</dbReference>
<dbReference type="PANTHER" id="PTHR33495:SF2">
    <property type="entry name" value="ANTI-SIGMA FACTOR ANTAGONIST TM_1081-RELATED"/>
    <property type="match status" value="1"/>
</dbReference>
<organism evidence="4 5">
    <name type="scientific">Pseudonocardia humida</name>
    <dbReference type="NCBI Taxonomy" id="2800819"/>
    <lineage>
        <taxon>Bacteria</taxon>
        <taxon>Bacillati</taxon>
        <taxon>Actinomycetota</taxon>
        <taxon>Actinomycetes</taxon>
        <taxon>Pseudonocardiales</taxon>
        <taxon>Pseudonocardiaceae</taxon>
        <taxon>Pseudonocardia</taxon>
    </lineage>
</organism>
<dbReference type="Pfam" id="PF13466">
    <property type="entry name" value="STAS_2"/>
    <property type="match status" value="1"/>
</dbReference>